<evidence type="ECO:0000313" key="3">
    <source>
        <dbReference type="RefSeq" id="XP_034265005.1"/>
    </source>
</evidence>
<name>A0A6P9BAH9_PANGU</name>
<keyword evidence="1" id="KW-0472">Membrane</keyword>
<proteinExistence type="predicted"/>
<dbReference type="OrthoDB" id="8021850at2759"/>
<dbReference type="OMA" id="FQQVASK"/>
<dbReference type="GO" id="GO:0005829">
    <property type="term" value="C:cytosol"/>
    <property type="evidence" value="ECO:0007669"/>
    <property type="project" value="TreeGrafter"/>
</dbReference>
<dbReference type="FunCoup" id="A0A6P9BAH9">
    <property type="interactions" value="311"/>
</dbReference>
<feature type="transmembrane region" description="Helical" evidence="1">
    <location>
        <begin position="289"/>
        <end position="311"/>
    </location>
</feature>
<gene>
    <name evidence="3" type="primary">OSTM1</name>
</gene>
<keyword evidence="1" id="KW-1133">Transmembrane helix</keyword>
<dbReference type="AlphaFoldDB" id="A0A6P9BAH9"/>
<evidence type="ECO:0000313" key="2">
    <source>
        <dbReference type="Proteomes" id="UP001652622"/>
    </source>
</evidence>
<dbReference type="PANTHER" id="PTHR15644">
    <property type="entry name" value="OSTEOPETROSIS ASSOCIATED TRANSMEMBRANE PROTEIN 1"/>
    <property type="match status" value="1"/>
</dbReference>
<evidence type="ECO:0000256" key="1">
    <source>
        <dbReference type="SAM" id="Phobius"/>
    </source>
</evidence>
<protein>
    <submittedName>
        <fullName evidence="3">Osteopetrosis-associated transmembrane protein 1</fullName>
    </submittedName>
</protein>
<dbReference type="PANTHER" id="PTHR15644:SF2">
    <property type="entry name" value="OSTEOPETROSIS-ASSOCIATED TRANSMEMBRANE PROTEIN 1"/>
    <property type="match status" value="1"/>
</dbReference>
<reference evidence="3" key="1">
    <citation type="submission" date="2025-08" db="UniProtKB">
        <authorList>
            <consortium name="RefSeq"/>
        </authorList>
    </citation>
    <scope>IDENTIFICATION</scope>
    <source>
        <tissue evidence="3">Blood</tissue>
    </source>
</reference>
<organism evidence="2 3">
    <name type="scientific">Pantherophis guttatus</name>
    <name type="common">Corn snake</name>
    <name type="synonym">Elaphe guttata</name>
    <dbReference type="NCBI Taxonomy" id="94885"/>
    <lineage>
        <taxon>Eukaryota</taxon>
        <taxon>Metazoa</taxon>
        <taxon>Chordata</taxon>
        <taxon>Craniata</taxon>
        <taxon>Vertebrata</taxon>
        <taxon>Euteleostomi</taxon>
        <taxon>Lepidosauria</taxon>
        <taxon>Squamata</taxon>
        <taxon>Bifurcata</taxon>
        <taxon>Unidentata</taxon>
        <taxon>Episquamata</taxon>
        <taxon>Toxicofera</taxon>
        <taxon>Serpentes</taxon>
        <taxon>Colubroidea</taxon>
        <taxon>Colubridae</taxon>
        <taxon>Colubrinae</taxon>
        <taxon>Pantherophis</taxon>
    </lineage>
</organism>
<keyword evidence="2" id="KW-1185">Reference proteome</keyword>
<sequence>MFLSGSRGTRKRTVSLSSSSAAMGSATLLLMLPGVLLGLCAGESLIPGRHLWFGRPSGLEDLFLGGRHPSWPWALEDLSSLESGFLGVLQEPQLDPECKELLNAFANSSLRLASCLIQSARPVTLCQNCYRQFGEVMQQFENIENTTKTNRCAQSLLMSDRLQMVALVNKFFNDTWIKASCSNCLKKKNEGLSAGTVTFLALYNESMACFKQNLQEGNLLPSNYSVVCKNCNATYKNLSSHYSKMQRSEQHEESGEQFHLCIDIEDAMNITQRLWSTTFNCSVPCTDTVPVIAVSLFIFFLPLVFYLSTFLHSKQKKRVLILGKRIDSNASFANIQDKSN</sequence>
<dbReference type="InterPro" id="IPR019172">
    <property type="entry name" value="Osteopetrosis-assoc_TM_1"/>
</dbReference>
<dbReference type="CTD" id="28962"/>
<accession>A0A6P9BAH9</accession>
<dbReference type="InParanoid" id="A0A6P9BAH9"/>
<keyword evidence="1 3" id="KW-0812">Transmembrane</keyword>
<dbReference type="GeneID" id="117660827"/>
<dbReference type="Proteomes" id="UP001652622">
    <property type="component" value="Unplaced"/>
</dbReference>
<dbReference type="KEGG" id="pgut:117660827"/>
<dbReference type="RefSeq" id="XP_034265005.1">
    <property type="nucleotide sequence ID" value="XM_034409114.2"/>
</dbReference>
<dbReference type="Pfam" id="PF09777">
    <property type="entry name" value="OSTMP1"/>
    <property type="match status" value="1"/>
</dbReference>